<reference evidence="9 10" key="1">
    <citation type="journal article" date="2019" name="Appl. Microbiol. Biotechnol.">
        <title>Differential efficiency of wild type rhizogenic strains for rol gene transformation of plants.</title>
        <authorList>
            <person name="Desmet S."/>
            <person name="De Keyser E."/>
            <person name="Van Vaerenbergh J."/>
            <person name="Baeyen S."/>
            <person name="Van Huylenbroeck J."/>
            <person name="Geelen D."/>
            <person name="Dhooghe E."/>
        </authorList>
    </citation>
    <scope>NUCLEOTIDE SEQUENCE [LARGE SCALE GENOMIC DNA]</scope>
    <source>
        <strain evidence="9 10">MAFF210266</strain>
    </source>
</reference>
<dbReference type="InterPro" id="IPR000847">
    <property type="entry name" value="LysR_HTH_N"/>
</dbReference>
<evidence type="ECO:0000259" key="8">
    <source>
        <dbReference type="PROSITE" id="PS50931"/>
    </source>
</evidence>
<protein>
    <recommendedName>
        <fullName evidence="6">HTH-type transcriptional regulator TtuA</fullName>
    </recommendedName>
    <alternativeName>
        <fullName evidence="7">Tartrate utilization transcriptional regulator</fullName>
    </alternativeName>
</protein>
<dbReference type="SUPFAM" id="SSF46785">
    <property type="entry name" value="Winged helix' DNA-binding domain"/>
    <property type="match status" value="1"/>
</dbReference>
<dbReference type="RefSeq" id="WP_142860098.1">
    <property type="nucleotide sequence ID" value="NZ_SGOE01000013.1"/>
</dbReference>
<dbReference type="InterPro" id="IPR036390">
    <property type="entry name" value="WH_DNA-bd_sf"/>
</dbReference>
<dbReference type="GO" id="GO:0003700">
    <property type="term" value="F:DNA-binding transcription factor activity"/>
    <property type="evidence" value="ECO:0007669"/>
    <property type="project" value="InterPro"/>
</dbReference>
<evidence type="ECO:0000256" key="4">
    <source>
        <dbReference type="ARBA" id="ARBA00023163"/>
    </source>
</evidence>
<keyword evidence="4" id="KW-0804">Transcription</keyword>
<comment type="caution">
    <text evidence="9">The sequence shown here is derived from an EMBL/GenBank/DDBJ whole genome shotgun (WGS) entry which is preliminary data.</text>
</comment>
<dbReference type="PANTHER" id="PTHR30346:SF0">
    <property type="entry name" value="HCA OPERON TRANSCRIPTIONAL ACTIVATOR HCAR"/>
    <property type="match status" value="1"/>
</dbReference>
<evidence type="ECO:0000256" key="3">
    <source>
        <dbReference type="ARBA" id="ARBA00023125"/>
    </source>
</evidence>
<dbReference type="GO" id="GO:0032993">
    <property type="term" value="C:protein-DNA complex"/>
    <property type="evidence" value="ECO:0007669"/>
    <property type="project" value="TreeGrafter"/>
</dbReference>
<dbReference type="Gene3D" id="1.10.10.10">
    <property type="entry name" value="Winged helix-like DNA-binding domain superfamily/Winged helix DNA-binding domain"/>
    <property type="match status" value="1"/>
</dbReference>
<comment type="similarity">
    <text evidence="1">Belongs to the LysR transcriptional regulatory family.</text>
</comment>
<dbReference type="PANTHER" id="PTHR30346">
    <property type="entry name" value="TRANSCRIPTIONAL DUAL REGULATOR HCAR-RELATED"/>
    <property type="match status" value="1"/>
</dbReference>
<dbReference type="GO" id="GO:0003677">
    <property type="term" value="F:DNA binding"/>
    <property type="evidence" value="ECO:0007669"/>
    <property type="project" value="UniProtKB-KW"/>
</dbReference>
<evidence type="ECO:0000313" key="9">
    <source>
        <dbReference type="EMBL" id="TRA99335.1"/>
    </source>
</evidence>
<comment type="function">
    <text evidence="5">Transcriptional regulator of the ttuABCDE tartrate utilization operon.</text>
</comment>
<dbReference type="CDD" id="cd08414">
    <property type="entry name" value="PBP2_LTTR_aromatics_like"/>
    <property type="match status" value="1"/>
</dbReference>
<organism evidence="9 10">
    <name type="scientific">Agrobacterium tumefaciens</name>
    <dbReference type="NCBI Taxonomy" id="358"/>
    <lineage>
        <taxon>Bacteria</taxon>
        <taxon>Pseudomonadati</taxon>
        <taxon>Pseudomonadota</taxon>
        <taxon>Alphaproteobacteria</taxon>
        <taxon>Hyphomicrobiales</taxon>
        <taxon>Rhizobiaceae</taxon>
        <taxon>Rhizobium/Agrobacterium group</taxon>
        <taxon>Agrobacterium</taxon>
        <taxon>Agrobacterium tumefaciens complex</taxon>
    </lineage>
</organism>
<proteinExistence type="inferred from homology"/>
<keyword evidence="2" id="KW-0805">Transcription regulation</keyword>
<dbReference type="AlphaFoldDB" id="A0A546XF06"/>
<dbReference type="EMBL" id="SGOE01000013">
    <property type="protein sequence ID" value="TRA99335.1"/>
    <property type="molecule type" value="Genomic_DNA"/>
</dbReference>
<feature type="domain" description="HTH lysR-type" evidence="8">
    <location>
        <begin position="10"/>
        <end position="67"/>
    </location>
</feature>
<dbReference type="Gene3D" id="3.40.190.10">
    <property type="entry name" value="Periplasmic binding protein-like II"/>
    <property type="match status" value="2"/>
</dbReference>
<keyword evidence="3" id="KW-0238">DNA-binding</keyword>
<dbReference type="PROSITE" id="PS50931">
    <property type="entry name" value="HTH_LYSR"/>
    <property type="match status" value="1"/>
</dbReference>
<gene>
    <name evidence="9" type="ORF">EXN61_26505</name>
</gene>
<dbReference type="InterPro" id="IPR036388">
    <property type="entry name" value="WH-like_DNA-bd_sf"/>
</dbReference>
<dbReference type="InterPro" id="IPR005119">
    <property type="entry name" value="LysR_subst-bd"/>
</dbReference>
<accession>A0A546XF06</accession>
<evidence type="ECO:0000256" key="2">
    <source>
        <dbReference type="ARBA" id="ARBA00023015"/>
    </source>
</evidence>
<dbReference type="Proteomes" id="UP000317023">
    <property type="component" value="Unassembled WGS sequence"/>
</dbReference>
<evidence type="ECO:0000256" key="6">
    <source>
        <dbReference type="ARBA" id="ARBA00067332"/>
    </source>
</evidence>
<dbReference type="FunFam" id="1.10.10.10:FF:000001">
    <property type="entry name" value="LysR family transcriptional regulator"/>
    <property type="match status" value="1"/>
</dbReference>
<dbReference type="SUPFAM" id="SSF53850">
    <property type="entry name" value="Periplasmic binding protein-like II"/>
    <property type="match status" value="1"/>
</dbReference>
<sequence length="316" mass="35180">MLRHDCNPEIQLRQLHYVIAAAEHGSFRQAALAVGVQESAISRRIRDLEDQAGAALFIRCPRGVSLTEAGKKFLTHARRAINEIDLALKEVGAAGRAEKGVLRIGIFTSLASGFIAELLQRYREQNPGIRSTFVEGAPADHVVAVRRHEIDVAFLTGHAEVPGCEVTRLWCERVFVVLSETHELAARDRIEWTDLRGRHFIVSEAEPGPEIHDYLVKHLAELGHRPSIERYSIYNRDTLMQMVALAEGITLTSEATTGTMFPGVTYRLLEADAIPFCAVWSSRNDNPALRRMLSLAKSLSKKRFATQPITLPDGRA</sequence>
<evidence type="ECO:0000256" key="5">
    <source>
        <dbReference type="ARBA" id="ARBA00054626"/>
    </source>
</evidence>
<evidence type="ECO:0000313" key="10">
    <source>
        <dbReference type="Proteomes" id="UP000317023"/>
    </source>
</evidence>
<name>A0A546XF06_AGRTU</name>
<evidence type="ECO:0000256" key="1">
    <source>
        <dbReference type="ARBA" id="ARBA00009437"/>
    </source>
</evidence>
<evidence type="ECO:0000256" key="7">
    <source>
        <dbReference type="ARBA" id="ARBA00083243"/>
    </source>
</evidence>
<dbReference type="Pfam" id="PF00126">
    <property type="entry name" value="HTH_1"/>
    <property type="match status" value="1"/>
</dbReference>
<dbReference type="Pfam" id="PF03466">
    <property type="entry name" value="LysR_substrate"/>
    <property type="match status" value="1"/>
</dbReference>